<dbReference type="InterPro" id="IPR036188">
    <property type="entry name" value="FAD/NAD-bd_sf"/>
</dbReference>
<dbReference type="Gene3D" id="3.50.50.60">
    <property type="entry name" value="FAD/NAD(P)-binding domain"/>
    <property type="match status" value="1"/>
</dbReference>
<evidence type="ECO:0000256" key="1">
    <source>
        <dbReference type="ARBA" id="ARBA00001974"/>
    </source>
</evidence>
<comment type="similarity">
    <text evidence="2">Belongs to the flavin monoamine oxidase family.</text>
</comment>
<reference evidence="5 6" key="1">
    <citation type="submission" date="2017-06" db="EMBL/GenBank/DDBJ databases">
        <title>Cultured bacterium strain Saccharothrix yanglingensis Hhs.015.</title>
        <authorList>
            <person name="Xia Y."/>
        </authorList>
    </citation>
    <scope>NUCLEOTIDE SEQUENCE [LARGE SCALE GENOMIC DNA]</scope>
    <source>
        <strain evidence="5 6">Hhs.015</strain>
    </source>
</reference>
<evidence type="ECO:0000259" key="4">
    <source>
        <dbReference type="PROSITE" id="PS50042"/>
    </source>
</evidence>
<evidence type="ECO:0000256" key="3">
    <source>
        <dbReference type="ARBA" id="ARBA00023002"/>
    </source>
</evidence>
<dbReference type="SUPFAM" id="SSF54373">
    <property type="entry name" value="FAD-linked reductases, C-terminal domain"/>
    <property type="match status" value="1"/>
</dbReference>
<dbReference type="InterPro" id="IPR001613">
    <property type="entry name" value="Flavin_amine_oxidase"/>
</dbReference>
<dbReference type="InterPro" id="IPR000595">
    <property type="entry name" value="cNMP-bd_dom"/>
</dbReference>
<organism evidence="5 6">
    <name type="scientific">Saccharothrix yanglingensis</name>
    <dbReference type="NCBI Taxonomy" id="659496"/>
    <lineage>
        <taxon>Bacteria</taxon>
        <taxon>Bacillati</taxon>
        <taxon>Actinomycetota</taxon>
        <taxon>Actinomycetes</taxon>
        <taxon>Pseudonocardiales</taxon>
        <taxon>Pseudonocardiaceae</taxon>
        <taxon>Saccharothrix</taxon>
    </lineage>
</organism>
<dbReference type="RefSeq" id="WP_306749554.1">
    <property type="nucleotide sequence ID" value="NZ_NSDM01000014.1"/>
</dbReference>
<name>A0ABU0X726_9PSEU</name>
<dbReference type="PROSITE" id="PS50042">
    <property type="entry name" value="CNMP_BINDING_3"/>
    <property type="match status" value="1"/>
</dbReference>
<keyword evidence="6" id="KW-1185">Reference proteome</keyword>
<dbReference type="InterPro" id="IPR002937">
    <property type="entry name" value="Amino_oxidase"/>
</dbReference>
<dbReference type="CDD" id="cd00038">
    <property type="entry name" value="CAP_ED"/>
    <property type="match status" value="1"/>
</dbReference>
<proteinExistence type="inferred from homology"/>
<dbReference type="EMBL" id="NSDM01000014">
    <property type="protein sequence ID" value="MDQ2587933.1"/>
    <property type="molecule type" value="Genomic_DNA"/>
</dbReference>
<keyword evidence="3" id="KW-0560">Oxidoreductase</keyword>
<dbReference type="SMART" id="SM00100">
    <property type="entry name" value="cNMP"/>
    <property type="match status" value="1"/>
</dbReference>
<dbReference type="PRINTS" id="PR00757">
    <property type="entry name" value="AMINEOXDASEF"/>
</dbReference>
<dbReference type="InterPro" id="IPR018490">
    <property type="entry name" value="cNMP-bd_dom_sf"/>
</dbReference>
<dbReference type="Gene3D" id="2.60.120.10">
    <property type="entry name" value="Jelly Rolls"/>
    <property type="match status" value="1"/>
</dbReference>
<dbReference type="Proteomes" id="UP001225605">
    <property type="component" value="Unassembled WGS sequence"/>
</dbReference>
<dbReference type="Pfam" id="PF00027">
    <property type="entry name" value="cNMP_binding"/>
    <property type="match status" value="1"/>
</dbReference>
<dbReference type="PANTHER" id="PTHR10742">
    <property type="entry name" value="FLAVIN MONOAMINE OXIDASE"/>
    <property type="match status" value="1"/>
</dbReference>
<dbReference type="SUPFAM" id="SSF51905">
    <property type="entry name" value="FAD/NAD(P)-binding domain"/>
    <property type="match status" value="1"/>
</dbReference>
<accession>A0ABU0X726</accession>
<protein>
    <recommendedName>
        <fullName evidence="4">Cyclic nucleotide-binding domain-containing protein</fullName>
    </recommendedName>
</protein>
<sequence length="645" mass="70631">MSRKADANGSPSVIVVGAGMSGLAAARALRGSGHDVVVLEGRDRVGGRIRTDEHGVDLGAHWIHGTDGNPITELVEDLGIPYSYVGGDSAYTGGFDSLDLFGADQRLANHRHKSRTLQLADEVLHELEQRAAIARKEQHPDIPLGEALRQILAECRFSPEDEQAVRYHLNVLLREDVAEDPDKLSLKFWEEGYLVYGYGDSVLHQGYQSVVDALAEGLDVRLGHVVTRIDTTTGRVRVTTERGGFDADRVLVTVPLGVLKAEVVRFEPPLPEAKRSAIDRLGFGTLNKIALHYREPFWPRDQYVFGYLCRDTDRYPTVVISMWKSHGKPVLVLLLGASLGREAETWSDEDVAAYAGVIVEDLFGADAPAPEHISRTAWSADPFARGSYTCIGVGSSSKDIGTLAEPVGDRLFFAGEGTNPYHWGCVHSAYESGLREAARISGDTTLYTPPSAGTSRRQSRNTDRVLRFARLRMTHIDERDLAERVACLREGVDPHGVRLFASLTDSELETLASMFDEIPFAAGDAICREDDAAHGVFIVAGGEVEVDFGGIYERAVVGRGAVLGHYDLFFNARTTSVTALGDDVTLFYLDHYRYQSFLHAFPDVLMLMMSDLVTRWEQLEGTLGSTTLSAPRRKTGAAQVALDGA</sequence>
<comment type="caution">
    <text evidence="5">The sequence shown here is derived from an EMBL/GenBank/DDBJ whole genome shotgun (WGS) entry which is preliminary data.</text>
</comment>
<dbReference type="SUPFAM" id="SSF51206">
    <property type="entry name" value="cAMP-binding domain-like"/>
    <property type="match status" value="1"/>
</dbReference>
<dbReference type="InterPro" id="IPR014710">
    <property type="entry name" value="RmlC-like_jellyroll"/>
</dbReference>
<dbReference type="InterPro" id="IPR050281">
    <property type="entry name" value="Flavin_monoamine_oxidase"/>
</dbReference>
<dbReference type="Pfam" id="PF01593">
    <property type="entry name" value="Amino_oxidase"/>
    <property type="match status" value="1"/>
</dbReference>
<feature type="domain" description="Cyclic nucleotide-binding" evidence="4">
    <location>
        <begin position="499"/>
        <end position="615"/>
    </location>
</feature>
<dbReference type="PANTHER" id="PTHR10742:SF386">
    <property type="entry name" value="LYSINE-SPECIFIC HISTONE DEMETHYLASE 1A"/>
    <property type="match status" value="1"/>
</dbReference>
<evidence type="ECO:0000256" key="2">
    <source>
        <dbReference type="ARBA" id="ARBA00005995"/>
    </source>
</evidence>
<dbReference type="Gene3D" id="3.90.660.10">
    <property type="match status" value="1"/>
</dbReference>
<evidence type="ECO:0000313" key="6">
    <source>
        <dbReference type="Proteomes" id="UP001225605"/>
    </source>
</evidence>
<evidence type="ECO:0000313" key="5">
    <source>
        <dbReference type="EMBL" id="MDQ2587933.1"/>
    </source>
</evidence>
<comment type="cofactor">
    <cofactor evidence="1">
        <name>FAD</name>
        <dbReference type="ChEBI" id="CHEBI:57692"/>
    </cofactor>
</comment>
<gene>
    <name evidence="5" type="ORF">CKY47_28910</name>
</gene>